<proteinExistence type="predicted"/>
<reference evidence="1 2" key="1">
    <citation type="submission" date="2024-01" db="EMBL/GenBank/DDBJ databases">
        <title>Genome assemblies of Stephania.</title>
        <authorList>
            <person name="Yang L."/>
        </authorList>
    </citation>
    <scope>NUCLEOTIDE SEQUENCE [LARGE SCALE GENOMIC DNA]</scope>
    <source>
        <strain evidence="1">JXDWG</strain>
        <tissue evidence="1">Leaf</tissue>
    </source>
</reference>
<protein>
    <submittedName>
        <fullName evidence="1">Uncharacterized protein</fullName>
    </submittedName>
</protein>
<comment type="caution">
    <text evidence="1">The sequence shown here is derived from an EMBL/GenBank/DDBJ whole genome shotgun (WGS) entry which is preliminary data.</text>
</comment>
<evidence type="ECO:0000313" key="1">
    <source>
        <dbReference type="EMBL" id="KAK9100944.1"/>
    </source>
</evidence>
<dbReference type="AlphaFoldDB" id="A0AAP0F5C5"/>
<gene>
    <name evidence="1" type="ORF">Scep_024374</name>
</gene>
<dbReference type="Proteomes" id="UP001419268">
    <property type="component" value="Unassembled WGS sequence"/>
</dbReference>
<evidence type="ECO:0000313" key="2">
    <source>
        <dbReference type="Proteomes" id="UP001419268"/>
    </source>
</evidence>
<accession>A0AAP0F5C5</accession>
<sequence length="190" mass="21538">MNPTLQNPKTQVIVILEHLMDGKELSPQSVSNSDETVNDATLKSVEFDEFSIMDEYLSEPEETLEVSSHEPNISITYNTYDEVEKEIEVISKRPEGPQKESKEGQSLMLVKSPTLPCMFVRPYKEVEVKERSQIFYTTDTFVLDDHDSTDSFMSEVSNELPNLKESVHVALPKYVDAPFIIDISKGEGIT</sequence>
<name>A0AAP0F5C5_9MAGN</name>
<organism evidence="1 2">
    <name type="scientific">Stephania cephalantha</name>
    <dbReference type="NCBI Taxonomy" id="152367"/>
    <lineage>
        <taxon>Eukaryota</taxon>
        <taxon>Viridiplantae</taxon>
        <taxon>Streptophyta</taxon>
        <taxon>Embryophyta</taxon>
        <taxon>Tracheophyta</taxon>
        <taxon>Spermatophyta</taxon>
        <taxon>Magnoliopsida</taxon>
        <taxon>Ranunculales</taxon>
        <taxon>Menispermaceae</taxon>
        <taxon>Menispermoideae</taxon>
        <taxon>Cissampelideae</taxon>
        <taxon>Stephania</taxon>
    </lineage>
</organism>
<dbReference type="EMBL" id="JBBNAG010000010">
    <property type="protein sequence ID" value="KAK9100944.1"/>
    <property type="molecule type" value="Genomic_DNA"/>
</dbReference>
<keyword evidence="2" id="KW-1185">Reference proteome</keyword>